<dbReference type="GO" id="GO:0003824">
    <property type="term" value="F:catalytic activity"/>
    <property type="evidence" value="ECO:0007669"/>
    <property type="project" value="InterPro"/>
</dbReference>
<dbReference type="EMBL" id="BMPI01000056">
    <property type="protein sequence ID" value="GGM67669.1"/>
    <property type="molecule type" value="Genomic_DNA"/>
</dbReference>
<comment type="caution">
    <text evidence="1">The sequence shown here is derived from an EMBL/GenBank/DDBJ whole genome shotgun (WGS) entry which is preliminary data.</text>
</comment>
<keyword evidence="2" id="KW-1185">Reference proteome</keyword>
<name>A0A917UB40_9ACTN</name>
<dbReference type="Pfam" id="PF01063">
    <property type="entry name" value="Aminotran_4"/>
    <property type="match status" value="1"/>
</dbReference>
<dbReference type="Gene3D" id="3.20.10.10">
    <property type="entry name" value="D-amino Acid Aminotransferase, subunit A, domain 2"/>
    <property type="match status" value="1"/>
</dbReference>
<protein>
    <recommendedName>
        <fullName evidence="3">Class IV aminotransferase</fullName>
    </recommendedName>
</protein>
<dbReference type="SUPFAM" id="SSF56752">
    <property type="entry name" value="D-aminoacid aminotransferase-like PLP-dependent enzymes"/>
    <property type="match status" value="1"/>
</dbReference>
<dbReference type="InterPro" id="IPR036038">
    <property type="entry name" value="Aminotransferase-like"/>
</dbReference>
<gene>
    <name evidence="1" type="ORF">GCM10007977_081830</name>
</gene>
<evidence type="ECO:0008006" key="3">
    <source>
        <dbReference type="Google" id="ProtNLM"/>
    </source>
</evidence>
<dbReference type="NCBIfam" id="NF006734">
    <property type="entry name" value="PRK09266.1"/>
    <property type="match status" value="1"/>
</dbReference>
<accession>A0A917UB40</accession>
<dbReference type="Proteomes" id="UP000642070">
    <property type="component" value="Unassembled WGS sequence"/>
</dbReference>
<organism evidence="1 2">
    <name type="scientific">Dactylosporangium sucinum</name>
    <dbReference type="NCBI Taxonomy" id="1424081"/>
    <lineage>
        <taxon>Bacteria</taxon>
        <taxon>Bacillati</taxon>
        <taxon>Actinomycetota</taxon>
        <taxon>Actinomycetes</taxon>
        <taxon>Micromonosporales</taxon>
        <taxon>Micromonosporaceae</taxon>
        <taxon>Dactylosporangium</taxon>
    </lineage>
</organism>
<dbReference type="RefSeq" id="WP_229836450.1">
    <property type="nucleotide sequence ID" value="NZ_BMPI01000056.1"/>
</dbReference>
<dbReference type="AlphaFoldDB" id="A0A917UB40"/>
<evidence type="ECO:0000313" key="2">
    <source>
        <dbReference type="Proteomes" id="UP000642070"/>
    </source>
</evidence>
<sequence>MPPLIRLEIDGREPTIEELYHPLLVNYGHLTALQVRDGRVQALALHLERLVAATRELFDADLDPALVRGHLRHAVRDVSDASIRINVYQPADELMIVVAVRPPAFPPSTPVSLRSVPYVRPAAHLKHLGSFGQLYFGRLAEREGFDDALLTGPGGEIAESAIHNIGFFDGTAVVWPSAPHLAGIQMLALNPGLEAAGLPVRSAPVHLADVGAYRAAFLTNSIGVVEVRRIDEVALPGDPDFHRLVVSAAAAVPWDAI</sequence>
<reference evidence="1" key="2">
    <citation type="submission" date="2020-09" db="EMBL/GenBank/DDBJ databases">
        <authorList>
            <person name="Sun Q."/>
            <person name="Ohkuma M."/>
        </authorList>
    </citation>
    <scope>NUCLEOTIDE SEQUENCE</scope>
    <source>
        <strain evidence="1">JCM 19831</strain>
    </source>
</reference>
<reference evidence="1" key="1">
    <citation type="journal article" date="2014" name="Int. J. Syst. Evol. Microbiol.">
        <title>Complete genome sequence of Corynebacterium casei LMG S-19264T (=DSM 44701T), isolated from a smear-ripened cheese.</title>
        <authorList>
            <consortium name="US DOE Joint Genome Institute (JGI-PGF)"/>
            <person name="Walter F."/>
            <person name="Albersmeier A."/>
            <person name="Kalinowski J."/>
            <person name="Ruckert C."/>
        </authorList>
    </citation>
    <scope>NUCLEOTIDE SEQUENCE</scope>
    <source>
        <strain evidence="1">JCM 19831</strain>
    </source>
</reference>
<dbReference type="InterPro" id="IPR001544">
    <property type="entry name" value="Aminotrans_IV"/>
</dbReference>
<proteinExistence type="predicted"/>
<dbReference type="InterPro" id="IPR043132">
    <property type="entry name" value="BCAT-like_C"/>
</dbReference>
<evidence type="ECO:0000313" key="1">
    <source>
        <dbReference type="EMBL" id="GGM67669.1"/>
    </source>
</evidence>